<dbReference type="VEuPathDB" id="FungiDB:PPTG_23153"/>
<keyword evidence="1" id="KW-0472">Membrane</keyword>
<keyword evidence="1" id="KW-0812">Transmembrane</keyword>
<reference evidence="3" key="1">
    <citation type="submission" date="2011-12" db="EMBL/GenBank/DDBJ databases">
        <authorList>
            <consortium name="The Broad Institute Genome Sequencing Platform"/>
            <person name="Russ C."/>
            <person name="Tyler B."/>
            <person name="Panabieres F."/>
            <person name="Shan W."/>
            <person name="Tripathy S."/>
            <person name="Grunwald N."/>
            <person name="Machado M."/>
            <person name="Young S.K."/>
            <person name="Zeng Q."/>
            <person name="Gargeya S."/>
            <person name="Fitzgerald M."/>
            <person name="Haas B."/>
            <person name="Abouelleil A."/>
            <person name="Alvarado L."/>
            <person name="Arachchi H.M."/>
            <person name="Berlin A."/>
            <person name="Chapman S.B."/>
            <person name="Gearin G."/>
            <person name="Goldberg J."/>
            <person name="Griggs A."/>
            <person name="Gujja S."/>
            <person name="Hansen M."/>
            <person name="Heiman D."/>
            <person name="Howarth C."/>
            <person name="Larimer J."/>
            <person name="Lui A."/>
            <person name="MacDonald P.J.P."/>
            <person name="McCowen C."/>
            <person name="Montmayeur A."/>
            <person name="Murphy C."/>
            <person name="Neiman D."/>
            <person name="Pearson M."/>
            <person name="Priest M."/>
            <person name="Roberts A."/>
            <person name="Saif S."/>
            <person name="Shea T."/>
            <person name="Sisk P."/>
            <person name="Stolte C."/>
            <person name="Sykes S."/>
            <person name="Wortman J."/>
            <person name="Nusbaum C."/>
            <person name="Birren B."/>
        </authorList>
    </citation>
    <scope>NUCLEOTIDE SEQUENCE [LARGE SCALE GENOMIC DNA]</scope>
    <source>
        <strain evidence="3">INRA-310</strain>
    </source>
</reference>
<dbReference type="EMBL" id="KI669591">
    <property type="protein sequence ID" value="ETN07686.1"/>
    <property type="molecule type" value="Genomic_DNA"/>
</dbReference>
<keyword evidence="1" id="KW-1133">Transmembrane helix</keyword>
<accession>W2Q486</accession>
<dbReference type="Proteomes" id="UP000018817">
    <property type="component" value="Unassembled WGS sequence"/>
</dbReference>
<proteinExistence type="predicted"/>
<gene>
    <name evidence="2" type="ORF">PPTG_23153</name>
</gene>
<dbReference type="AlphaFoldDB" id="W2Q486"/>
<feature type="transmembrane region" description="Helical" evidence="1">
    <location>
        <begin position="40"/>
        <end position="58"/>
    </location>
</feature>
<evidence type="ECO:0000313" key="2">
    <source>
        <dbReference type="EMBL" id="ETN07686.1"/>
    </source>
</evidence>
<dbReference type="RefSeq" id="XP_008906971.1">
    <property type="nucleotide sequence ID" value="XM_008908723.1"/>
</dbReference>
<organism evidence="2 3">
    <name type="scientific">Phytophthora nicotianae (strain INRA-310)</name>
    <name type="common">Phytophthora parasitica</name>
    <dbReference type="NCBI Taxonomy" id="761204"/>
    <lineage>
        <taxon>Eukaryota</taxon>
        <taxon>Sar</taxon>
        <taxon>Stramenopiles</taxon>
        <taxon>Oomycota</taxon>
        <taxon>Peronosporomycetes</taxon>
        <taxon>Peronosporales</taxon>
        <taxon>Peronosporaceae</taxon>
        <taxon>Phytophthora</taxon>
    </lineage>
</organism>
<evidence type="ECO:0000256" key="1">
    <source>
        <dbReference type="SAM" id="Phobius"/>
    </source>
</evidence>
<evidence type="ECO:0000313" key="3">
    <source>
        <dbReference type="Proteomes" id="UP000018817"/>
    </source>
</evidence>
<protein>
    <submittedName>
        <fullName evidence="2">Uncharacterized protein</fullName>
    </submittedName>
</protein>
<reference evidence="2 3" key="2">
    <citation type="submission" date="2013-11" db="EMBL/GenBank/DDBJ databases">
        <title>The Genome Sequence of Phytophthora parasitica INRA-310.</title>
        <authorList>
            <consortium name="The Broad Institute Genomics Platform"/>
            <person name="Russ C."/>
            <person name="Tyler B."/>
            <person name="Panabieres F."/>
            <person name="Shan W."/>
            <person name="Tripathy S."/>
            <person name="Grunwald N."/>
            <person name="Machado M."/>
            <person name="Johnson C.S."/>
            <person name="Arredondo F."/>
            <person name="Hong C."/>
            <person name="Coffey M."/>
            <person name="Young S.K."/>
            <person name="Zeng Q."/>
            <person name="Gargeya S."/>
            <person name="Fitzgerald M."/>
            <person name="Abouelleil A."/>
            <person name="Alvarado L."/>
            <person name="Chapman S.B."/>
            <person name="Gainer-Dewar J."/>
            <person name="Goldberg J."/>
            <person name="Griggs A."/>
            <person name="Gujja S."/>
            <person name="Hansen M."/>
            <person name="Howarth C."/>
            <person name="Imamovic A."/>
            <person name="Ireland A."/>
            <person name="Larimer J."/>
            <person name="McCowan C."/>
            <person name="Murphy C."/>
            <person name="Pearson M."/>
            <person name="Poon T.W."/>
            <person name="Priest M."/>
            <person name="Roberts A."/>
            <person name="Saif S."/>
            <person name="Shea T."/>
            <person name="Sykes S."/>
            <person name="Wortman J."/>
            <person name="Nusbaum C."/>
            <person name="Birren B."/>
        </authorList>
    </citation>
    <scope>NUCLEOTIDE SEQUENCE [LARGE SCALE GENOMIC DNA]</scope>
    <source>
        <strain evidence="2 3">INRA-310</strain>
    </source>
</reference>
<dbReference type="GeneID" id="20191752"/>
<name>W2Q486_PHYN3</name>
<sequence>MSGKVTEAGQPHELQEQQVQWRKQTACLAPPYKMILMVEYDVVVVLALMVKVLLYAFTSRLN</sequence>